<dbReference type="PROSITE" id="PS00639">
    <property type="entry name" value="THIOL_PROTEASE_HIS"/>
    <property type="match status" value="1"/>
</dbReference>
<evidence type="ECO:0000256" key="4">
    <source>
        <dbReference type="ARBA" id="ARBA00022807"/>
    </source>
</evidence>
<keyword evidence="3" id="KW-0378">Hydrolase</keyword>
<keyword evidence="4" id="KW-0788">Thiol protease</keyword>
<evidence type="ECO:0000256" key="6">
    <source>
        <dbReference type="SAM" id="SignalP"/>
    </source>
</evidence>
<evidence type="ECO:0000256" key="3">
    <source>
        <dbReference type="ARBA" id="ARBA00022801"/>
    </source>
</evidence>
<dbReference type="Pfam" id="PF08246">
    <property type="entry name" value="Inhibitor_I29"/>
    <property type="match status" value="1"/>
</dbReference>
<dbReference type="InterPro" id="IPR039417">
    <property type="entry name" value="Peptidase_C1A_papain-like"/>
</dbReference>
<evidence type="ECO:0000313" key="9">
    <source>
        <dbReference type="EMBL" id="RZB45740.1"/>
    </source>
</evidence>
<accession>A0A482VD89</accession>
<feature type="chain" id="PRO_5019735400" evidence="6">
    <location>
        <begin position="17"/>
        <end position="324"/>
    </location>
</feature>
<evidence type="ECO:0000256" key="2">
    <source>
        <dbReference type="ARBA" id="ARBA00022670"/>
    </source>
</evidence>
<feature type="non-terminal residue" evidence="9">
    <location>
        <position position="324"/>
    </location>
</feature>
<name>A0A482VD89_ASBVE</name>
<keyword evidence="10" id="KW-1185">Reference proteome</keyword>
<protein>
    <submittedName>
        <fullName evidence="9">Peptidase C1 and/or Inhibitor I29 domain containing protein</fullName>
    </submittedName>
</protein>
<dbReference type="InterPro" id="IPR025660">
    <property type="entry name" value="Pept_his_AS"/>
</dbReference>
<dbReference type="Pfam" id="PF00112">
    <property type="entry name" value="Peptidase_C1"/>
    <property type="match status" value="1"/>
</dbReference>
<dbReference type="AlphaFoldDB" id="A0A482VD89"/>
<dbReference type="InterPro" id="IPR013128">
    <property type="entry name" value="Peptidase_C1A"/>
</dbReference>
<dbReference type="PROSITE" id="PS00640">
    <property type="entry name" value="THIOL_PROTEASE_ASN"/>
    <property type="match status" value="1"/>
</dbReference>
<dbReference type="FunFam" id="3.90.70.10:FF:000006">
    <property type="entry name" value="Cathepsin S"/>
    <property type="match status" value="1"/>
</dbReference>
<feature type="domain" description="Peptidase C1A papain C-terminal" evidence="7">
    <location>
        <begin position="118"/>
        <end position="324"/>
    </location>
</feature>
<organism evidence="9 10">
    <name type="scientific">Asbolus verrucosus</name>
    <name type="common">Desert ironclad beetle</name>
    <dbReference type="NCBI Taxonomy" id="1661398"/>
    <lineage>
        <taxon>Eukaryota</taxon>
        <taxon>Metazoa</taxon>
        <taxon>Ecdysozoa</taxon>
        <taxon>Arthropoda</taxon>
        <taxon>Hexapoda</taxon>
        <taxon>Insecta</taxon>
        <taxon>Pterygota</taxon>
        <taxon>Neoptera</taxon>
        <taxon>Endopterygota</taxon>
        <taxon>Coleoptera</taxon>
        <taxon>Polyphaga</taxon>
        <taxon>Cucujiformia</taxon>
        <taxon>Tenebrionidae</taxon>
        <taxon>Pimeliinae</taxon>
        <taxon>Asbolus</taxon>
    </lineage>
</organism>
<feature type="signal peptide" evidence="6">
    <location>
        <begin position="1"/>
        <end position="16"/>
    </location>
</feature>
<sequence>MKVLTVLTVAIYATSASLTEEAVSEKWSSFKITYQKSYSNSKEESFRKQLFLEKLKHIEEHNERFRQGLVTYQIGVNKFADMTEEEKRPHAHGLTVPKEYPKPLIEVTSLGSGENIPVPNSLDWRDQGVVTEVKDQLSCGSGWAFSMAKSKVKIDEGANYSISLSEQQLIDCVTDNDGCEGGLVTTACDYIVANSGISSEAAYPYEAVEGQCRHMANESVIQILGCAEMVKGDEAFMVRLLVANGPLSVAIDATGDFSDYTSGVYYNPHCDPFESNHAVLVVGYGSEDGQDFWIVKNSWGENWGDHGYIKMARNRYNNCGIAGR</sequence>
<comment type="similarity">
    <text evidence="1">Belongs to the peptidase C1 family.</text>
</comment>
<evidence type="ECO:0000259" key="8">
    <source>
        <dbReference type="SMART" id="SM00848"/>
    </source>
</evidence>
<feature type="domain" description="Cathepsin propeptide inhibitor" evidence="8">
    <location>
        <begin position="27"/>
        <end position="87"/>
    </location>
</feature>
<dbReference type="InterPro" id="IPR000668">
    <property type="entry name" value="Peptidase_C1A_C"/>
</dbReference>
<evidence type="ECO:0000313" key="10">
    <source>
        <dbReference type="Proteomes" id="UP000292052"/>
    </source>
</evidence>
<dbReference type="SMART" id="SM00848">
    <property type="entry name" value="Inhibitor_I29"/>
    <property type="match status" value="1"/>
</dbReference>
<dbReference type="InterPro" id="IPR013201">
    <property type="entry name" value="Prot_inhib_I29"/>
</dbReference>
<proteinExistence type="inferred from homology"/>
<dbReference type="OrthoDB" id="10253408at2759"/>
<dbReference type="GO" id="GO:0006508">
    <property type="term" value="P:proteolysis"/>
    <property type="evidence" value="ECO:0007669"/>
    <property type="project" value="UniProtKB-KW"/>
</dbReference>
<gene>
    <name evidence="9" type="ORF">BDFB_009072</name>
</gene>
<dbReference type="CDD" id="cd02248">
    <property type="entry name" value="Peptidase_C1A"/>
    <property type="match status" value="1"/>
</dbReference>
<dbReference type="PANTHER" id="PTHR12411">
    <property type="entry name" value="CYSTEINE PROTEASE FAMILY C1-RELATED"/>
    <property type="match status" value="1"/>
</dbReference>
<evidence type="ECO:0000256" key="1">
    <source>
        <dbReference type="ARBA" id="ARBA00008455"/>
    </source>
</evidence>
<dbReference type="InterPro" id="IPR025661">
    <property type="entry name" value="Pept_asp_AS"/>
</dbReference>
<keyword evidence="6" id="KW-0732">Signal</keyword>
<dbReference type="EMBL" id="QDEB01111647">
    <property type="protein sequence ID" value="RZB45740.1"/>
    <property type="molecule type" value="Genomic_DNA"/>
</dbReference>
<dbReference type="Proteomes" id="UP000292052">
    <property type="component" value="Unassembled WGS sequence"/>
</dbReference>
<dbReference type="SMART" id="SM00645">
    <property type="entry name" value="Pept_C1"/>
    <property type="match status" value="1"/>
</dbReference>
<keyword evidence="2" id="KW-0645">Protease</keyword>
<dbReference type="Gene3D" id="3.90.70.10">
    <property type="entry name" value="Cysteine proteinases"/>
    <property type="match status" value="1"/>
</dbReference>
<dbReference type="SUPFAM" id="SSF54001">
    <property type="entry name" value="Cysteine proteinases"/>
    <property type="match status" value="1"/>
</dbReference>
<dbReference type="GO" id="GO:0008234">
    <property type="term" value="F:cysteine-type peptidase activity"/>
    <property type="evidence" value="ECO:0007669"/>
    <property type="project" value="UniProtKB-KW"/>
</dbReference>
<evidence type="ECO:0000259" key="7">
    <source>
        <dbReference type="SMART" id="SM00645"/>
    </source>
</evidence>
<evidence type="ECO:0000256" key="5">
    <source>
        <dbReference type="ARBA" id="ARBA00023157"/>
    </source>
</evidence>
<keyword evidence="5" id="KW-1015">Disulfide bond</keyword>
<dbReference type="InterPro" id="IPR038765">
    <property type="entry name" value="Papain-like_cys_pep_sf"/>
</dbReference>
<dbReference type="PRINTS" id="PR00705">
    <property type="entry name" value="PAPAIN"/>
</dbReference>
<comment type="caution">
    <text evidence="9">The sequence shown here is derived from an EMBL/GenBank/DDBJ whole genome shotgun (WGS) entry which is preliminary data.</text>
</comment>
<reference evidence="9 10" key="1">
    <citation type="submission" date="2017-03" db="EMBL/GenBank/DDBJ databases">
        <title>Genome of the blue death feigning beetle - Asbolus verrucosus.</title>
        <authorList>
            <person name="Rider S.D."/>
        </authorList>
    </citation>
    <scope>NUCLEOTIDE SEQUENCE [LARGE SCALE GENOMIC DNA]</scope>
    <source>
        <strain evidence="9">Butters</strain>
        <tissue evidence="9">Head and leg muscle</tissue>
    </source>
</reference>